<gene>
    <name evidence="5" type="ORF">KBTEX_02592</name>
</gene>
<dbReference type="PROSITE" id="PS51257">
    <property type="entry name" value="PROKAR_LIPOPROTEIN"/>
    <property type="match status" value="1"/>
</dbReference>
<name>A0A5B8RC93_9ZZZZ</name>
<sequence>MRRILPLVIAIAASTSLLGCASRPPTPPTSPEQGEGAPMSYAPGERYHIGPDDELSVNVWRNPDLSVVVPVRPDGMISVPLVGDVAAGGHTPEEVAKSIREALAYYVREPQVTVVVTELNSHEYLSRVRVTGAVEEPASVPWRQGMTVLDLVLEAGGMTEFAAPGRAMLYRRTGDRTEAFAVHLDDILERGDLTTNVALQPGDVITIPERVF</sequence>
<feature type="domain" description="Polysaccharide export protein N-terminal" evidence="3">
    <location>
        <begin position="44"/>
        <end position="116"/>
    </location>
</feature>
<keyword evidence="1" id="KW-0732">Signal</keyword>
<dbReference type="Pfam" id="PF10531">
    <property type="entry name" value="SLBB"/>
    <property type="match status" value="1"/>
</dbReference>
<evidence type="ECO:0000259" key="3">
    <source>
        <dbReference type="Pfam" id="PF02563"/>
    </source>
</evidence>
<dbReference type="AlphaFoldDB" id="A0A5B8RC93"/>
<accession>A0A5B8RC93</accession>
<dbReference type="Gene3D" id="3.30.1950.10">
    <property type="entry name" value="wza like domain"/>
    <property type="match status" value="1"/>
</dbReference>
<evidence type="ECO:0000256" key="1">
    <source>
        <dbReference type="ARBA" id="ARBA00022729"/>
    </source>
</evidence>
<dbReference type="InterPro" id="IPR017477">
    <property type="entry name" value="PEP-CTERM_polysacc_export"/>
</dbReference>
<dbReference type="InterPro" id="IPR019554">
    <property type="entry name" value="Soluble_ligand-bd"/>
</dbReference>
<protein>
    <submittedName>
        <fullName evidence="5">Uncharacterized protein</fullName>
    </submittedName>
</protein>
<dbReference type="InterPro" id="IPR003715">
    <property type="entry name" value="Poly_export_N"/>
</dbReference>
<dbReference type="NCBIfam" id="TIGR03027">
    <property type="entry name" value="pepcterm_export"/>
    <property type="match status" value="1"/>
</dbReference>
<evidence type="ECO:0000259" key="4">
    <source>
        <dbReference type="Pfam" id="PF10531"/>
    </source>
</evidence>
<dbReference type="Gene3D" id="3.10.560.10">
    <property type="entry name" value="Outer membrane lipoprotein wza domain like"/>
    <property type="match status" value="1"/>
</dbReference>
<dbReference type="PANTHER" id="PTHR33619:SF3">
    <property type="entry name" value="POLYSACCHARIDE EXPORT PROTEIN GFCE-RELATED"/>
    <property type="match status" value="1"/>
</dbReference>
<reference evidence="5" key="1">
    <citation type="submission" date="2019-06" db="EMBL/GenBank/DDBJ databases">
        <authorList>
            <person name="Murdoch R.W."/>
            <person name="Fathepure B."/>
        </authorList>
    </citation>
    <scope>NUCLEOTIDE SEQUENCE</scope>
</reference>
<proteinExistence type="predicted"/>
<dbReference type="Pfam" id="PF02563">
    <property type="entry name" value="Poly_export"/>
    <property type="match status" value="1"/>
</dbReference>
<dbReference type="PANTHER" id="PTHR33619">
    <property type="entry name" value="POLYSACCHARIDE EXPORT PROTEIN GFCE-RELATED"/>
    <property type="match status" value="1"/>
</dbReference>
<evidence type="ECO:0000313" key="5">
    <source>
        <dbReference type="EMBL" id="QEA06261.1"/>
    </source>
</evidence>
<dbReference type="InterPro" id="IPR049712">
    <property type="entry name" value="Poly_export"/>
</dbReference>
<organism evidence="5">
    <name type="scientific">uncultured organism</name>
    <dbReference type="NCBI Taxonomy" id="155900"/>
    <lineage>
        <taxon>unclassified sequences</taxon>
        <taxon>environmental samples</taxon>
    </lineage>
</organism>
<feature type="region of interest" description="Disordered" evidence="2">
    <location>
        <begin position="20"/>
        <end position="47"/>
    </location>
</feature>
<evidence type="ECO:0000256" key="2">
    <source>
        <dbReference type="SAM" id="MobiDB-lite"/>
    </source>
</evidence>
<feature type="domain" description="Soluble ligand binding" evidence="4">
    <location>
        <begin position="127"/>
        <end position="174"/>
    </location>
</feature>
<dbReference type="GO" id="GO:0015159">
    <property type="term" value="F:polysaccharide transmembrane transporter activity"/>
    <property type="evidence" value="ECO:0007669"/>
    <property type="project" value="InterPro"/>
</dbReference>
<dbReference type="EMBL" id="MN079133">
    <property type="protein sequence ID" value="QEA06261.1"/>
    <property type="molecule type" value="Genomic_DNA"/>
</dbReference>